<evidence type="ECO:0000313" key="2">
    <source>
        <dbReference type="Proteomes" id="UP000208104"/>
    </source>
</evidence>
<dbReference type="KEGG" id="vg:26625975"/>
<proteinExistence type="predicted"/>
<dbReference type="GeneID" id="26625975"/>
<keyword evidence="2" id="KW-1185">Reference proteome</keyword>
<sequence length="131" mass="14733">MATQNKRKTAEEKAAEVKEELKVEVKEESKTKEPKAKAKTEADEVQGSVVGEFTQQLAIFSKFIYNARNEDVTLVVENLGFGDVYVSDKDNVRVGEESQRVLFKEQRIFNGTQKLFFASASQPVVSIVEVK</sequence>
<reference evidence="1 2" key="1">
    <citation type="journal article" date="2015" name="Genome Announc.">
        <title>Genome Sequences of Five Additional Brevibacillus laterosporus Bacteriophages.</title>
        <authorList>
            <person name="Merrill B.D."/>
            <person name="Berg J.A."/>
            <person name="Graves K.A."/>
            <person name="Ward A.T."/>
            <person name="Hilton J.A."/>
            <person name="Wake B.N."/>
            <person name="Grose J.H."/>
            <person name="Breakwell D.P."/>
            <person name="Burnett S.H."/>
        </authorList>
    </citation>
    <scope>NUCLEOTIDE SEQUENCE [LARGE SCALE GENOMIC DNA]</scope>
</reference>
<gene>
    <name evidence="1" type="ORF">JENST_27</name>
</gene>
<organism evidence="1 2">
    <name type="scientific">Brevibacillus phage Jenst</name>
    <dbReference type="NCBI Taxonomy" id="1691954"/>
    <lineage>
        <taxon>Viruses</taxon>
        <taxon>Duplodnaviria</taxon>
        <taxon>Heunggongvirae</taxon>
        <taxon>Uroviricota</taxon>
        <taxon>Caudoviricetes</taxon>
        <taxon>Jenstvirus</taxon>
        <taxon>Jenstvirus jenst</taxon>
    </lineage>
</organism>
<protein>
    <submittedName>
        <fullName evidence="1">Uncharacterized protein</fullName>
    </submittedName>
</protein>
<name>A0A0K2CMV9_9CAUD</name>
<dbReference type="EMBL" id="KT151955">
    <property type="protein sequence ID" value="ALA07157.1"/>
    <property type="molecule type" value="Genomic_DNA"/>
</dbReference>
<accession>A0A0K2CMV9</accession>
<evidence type="ECO:0000313" key="1">
    <source>
        <dbReference type="EMBL" id="ALA07157.1"/>
    </source>
</evidence>
<dbReference type="RefSeq" id="YP_009199088.1">
    <property type="nucleotide sequence ID" value="NC_028805.1"/>
</dbReference>
<dbReference type="Proteomes" id="UP000208104">
    <property type="component" value="Segment"/>
</dbReference>